<dbReference type="InterPro" id="IPR007184">
    <property type="entry name" value="Mannoside_phosphorylase"/>
</dbReference>
<gene>
    <name evidence="4" type="ORF">A3B21_02620</name>
</gene>
<dbReference type="PIRSF" id="PIRSF016202">
    <property type="entry name" value="PH1107"/>
    <property type="match status" value="1"/>
</dbReference>
<keyword evidence="1" id="KW-0328">Glycosyltransferase</keyword>
<reference evidence="4 5" key="1">
    <citation type="journal article" date="2016" name="Nat. Commun.">
        <title>Thousands of microbial genomes shed light on interconnected biogeochemical processes in an aquifer system.</title>
        <authorList>
            <person name="Anantharaman K."/>
            <person name="Brown C.T."/>
            <person name="Hug L.A."/>
            <person name="Sharon I."/>
            <person name="Castelle C.J."/>
            <person name="Probst A.J."/>
            <person name="Thomas B.C."/>
            <person name="Singh A."/>
            <person name="Wilkins M.J."/>
            <person name="Karaoz U."/>
            <person name="Brodie E.L."/>
            <person name="Williams K.H."/>
            <person name="Hubbard S.S."/>
            <person name="Banfield J.F."/>
        </authorList>
    </citation>
    <scope>NUCLEOTIDE SEQUENCE [LARGE SCALE GENOMIC DNA]</scope>
</reference>
<dbReference type="CDD" id="cd18614">
    <property type="entry name" value="GH130"/>
    <property type="match status" value="1"/>
</dbReference>
<organism evidence="4 5">
    <name type="scientific">Candidatus Uhrbacteria bacterium RIFCSPLOWO2_01_FULL_47_24</name>
    <dbReference type="NCBI Taxonomy" id="1802401"/>
    <lineage>
        <taxon>Bacteria</taxon>
        <taxon>Candidatus Uhriibacteriota</taxon>
    </lineage>
</organism>
<evidence type="ECO:0000256" key="3">
    <source>
        <dbReference type="ARBA" id="ARBA00024356"/>
    </source>
</evidence>
<evidence type="ECO:0008006" key="6">
    <source>
        <dbReference type="Google" id="ProtNLM"/>
    </source>
</evidence>
<name>A0A1F7UP11_9BACT</name>
<comment type="similarity">
    <text evidence="3">Belongs to the glycosyl hydrolase 130 family.</text>
</comment>
<dbReference type="SUPFAM" id="SSF75005">
    <property type="entry name" value="Arabinanase/levansucrase/invertase"/>
    <property type="match status" value="1"/>
</dbReference>
<sequence length="339" mass="39082">MIKAQNEGIILEKTSLEFENQAVLNPACIEKNGIIHLYYRAVGEGNVSSIGYCKLKDPTKVFERMTAPLLFPEYDYEKQGVEDPRIVEIDGVYFLTYTAYDGRNARIAYAVSHDLAHFEKQGLISPDMSYDEAEDYFRELPISERYLMFESYYKDKLGKNVMLWEKDASLFPEKINNKFALLHRILPGIQIIYFNDFKDLTKKYWIEYLKSLDKFILLDPKFLFENRNIGGGCPPIKTKEGWLLIYHAVEDIPGGKTYHASAALLDLQNPQKVLGRLREPLFSPEEPWEKMGAVKNVVFPTGAIVREGKLYIYYGAADTLIAAKSVELEELLYELKKHK</sequence>
<dbReference type="PANTHER" id="PTHR34106:SF5">
    <property type="entry name" value="GLYCOSIDASE"/>
    <property type="match status" value="1"/>
</dbReference>
<dbReference type="EMBL" id="MGEJ01000017">
    <property type="protein sequence ID" value="OGL80033.1"/>
    <property type="molecule type" value="Genomic_DNA"/>
</dbReference>
<dbReference type="AlphaFoldDB" id="A0A1F7UP11"/>
<proteinExistence type="inferred from homology"/>
<evidence type="ECO:0000313" key="5">
    <source>
        <dbReference type="Proteomes" id="UP000176897"/>
    </source>
</evidence>
<evidence type="ECO:0000256" key="1">
    <source>
        <dbReference type="ARBA" id="ARBA00022676"/>
    </source>
</evidence>
<keyword evidence="2" id="KW-0808">Transferase</keyword>
<evidence type="ECO:0000256" key="2">
    <source>
        <dbReference type="ARBA" id="ARBA00022679"/>
    </source>
</evidence>
<dbReference type="STRING" id="1802401.A3B21_02620"/>
<dbReference type="Gene3D" id="2.115.10.20">
    <property type="entry name" value="Glycosyl hydrolase domain, family 43"/>
    <property type="match status" value="1"/>
</dbReference>
<evidence type="ECO:0000313" key="4">
    <source>
        <dbReference type="EMBL" id="OGL80033.1"/>
    </source>
</evidence>
<dbReference type="InterPro" id="IPR023296">
    <property type="entry name" value="Glyco_hydro_beta-prop_sf"/>
</dbReference>
<accession>A0A1F7UP11</accession>
<comment type="caution">
    <text evidence="4">The sequence shown here is derived from an EMBL/GenBank/DDBJ whole genome shotgun (WGS) entry which is preliminary data.</text>
</comment>
<dbReference type="GO" id="GO:0016757">
    <property type="term" value="F:glycosyltransferase activity"/>
    <property type="evidence" value="ECO:0007669"/>
    <property type="project" value="UniProtKB-KW"/>
</dbReference>
<dbReference type="Proteomes" id="UP000176897">
    <property type="component" value="Unassembled WGS sequence"/>
</dbReference>
<protein>
    <recommendedName>
        <fullName evidence="6">Pesticidal protein Cry7Aa</fullName>
    </recommendedName>
</protein>
<dbReference type="PANTHER" id="PTHR34106">
    <property type="entry name" value="GLYCOSIDASE"/>
    <property type="match status" value="1"/>
</dbReference>
<dbReference type="Pfam" id="PF04041">
    <property type="entry name" value="Glyco_hydro_130"/>
    <property type="match status" value="1"/>
</dbReference>